<dbReference type="PANTHER" id="PTHR45702">
    <property type="entry name" value="ADAM10/ADAM17 METALLOPEPTIDASE FAMILY MEMBER"/>
    <property type="match status" value="1"/>
</dbReference>
<dbReference type="STRING" id="7159.Q17BT0"/>
<dbReference type="AlphaFoldDB" id="Q17BT0"/>
<protein>
    <submittedName>
        <fullName evidence="1">AAEL004878-PA</fullName>
    </submittedName>
</protein>
<dbReference type="OMA" id="VEAGRCH"/>
<dbReference type="EMBL" id="CH477318">
    <property type="protein sequence ID" value="EAT43687.1"/>
    <property type="molecule type" value="Genomic_DNA"/>
</dbReference>
<gene>
    <name evidence="1" type="ORF">AaeL_AAEL004878</name>
</gene>
<reference evidence="1" key="2">
    <citation type="journal article" date="2007" name="Science">
        <title>Genome sequence of Aedes aegypti, a major arbovirus vector.</title>
        <authorList>
            <person name="Nene V."/>
            <person name="Wortman J.R."/>
            <person name="Lawson D."/>
            <person name="Haas B."/>
            <person name="Kodira C."/>
            <person name="Tu Z.J."/>
            <person name="Loftus B."/>
            <person name="Xi Z."/>
            <person name="Megy K."/>
            <person name="Grabherr M."/>
            <person name="Ren Q."/>
            <person name="Zdobnov E.M."/>
            <person name="Lobo N.F."/>
            <person name="Campbell K.S."/>
            <person name="Brown S.E."/>
            <person name="Bonaldo M.F."/>
            <person name="Zhu J."/>
            <person name="Sinkins S.P."/>
            <person name="Hogenkamp D.G."/>
            <person name="Amedeo P."/>
            <person name="Arensburger P."/>
            <person name="Atkinson P.W."/>
            <person name="Bidwell S."/>
            <person name="Biedler J."/>
            <person name="Birney E."/>
            <person name="Bruggner R.V."/>
            <person name="Costas J."/>
            <person name="Coy M.R."/>
            <person name="Crabtree J."/>
            <person name="Crawford M."/>
            <person name="Debruyn B."/>
            <person name="Decaprio D."/>
            <person name="Eiglmeier K."/>
            <person name="Eisenstadt E."/>
            <person name="El-Dorry H."/>
            <person name="Gelbart W.M."/>
            <person name="Gomes S.L."/>
            <person name="Hammond M."/>
            <person name="Hannick L.I."/>
            <person name="Hogan J.R."/>
            <person name="Holmes M.H."/>
            <person name="Jaffe D."/>
            <person name="Johnston J.S."/>
            <person name="Kennedy R.C."/>
            <person name="Koo H."/>
            <person name="Kravitz S."/>
            <person name="Kriventseva E.V."/>
            <person name="Kulp D."/>
            <person name="Labutti K."/>
            <person name="Lee E."/>
            <person name="Li S."/>
            <person name="Lovin D.D."/>
            <person name="Mao C."/>
            <person name="Mauceli E."/>
            <person name="Menck C.F."/>
            <person name="Miller J.R."/>
            <person name="Montgomery P."/>
            <person name="Mori A."/>
            <person name="Nascimento A.L."/>
            <person name="Naveira H.F."/>
            <person name="Nusbaum C."/>
            <person name="O'leary S."/>
            <person name="Orvis J."/>
            <person name="Pertea M."/>
            <person name="Quesneville H."/>
            <person name="Reidenbach K.R."/>
            <person name="Rogers Y.H."/>
            <person name="Roth C.W."/>
            <person name="Schneider J.R."/>
            <person name="Schatz M."/>
            <person name="Shumway M."/>
            <person name="Stanke M."/>
            <person name="Stinson E.O."/>
            <person name="Tubio J.M."/>
            <person name="Vanzee J.P."/>
            <person name="Verjovski-Almeida S."/>
            <person name="Werner D."/>
            <person name="White O."/>
            <person name="Wyder S."/>
            <person name="Zeng Q."/>
            <person name="Zhao Q."/>
            <person name="Zhao Y."/>
            <person name="Hill C.A."/>
            <person name="Raikhel A.S."/>
            <person name="Soares M.B."/>
            <person name="Knudson D.L."/>
            <person name="Lee N.H."/>
            <person name="Galagan J."/>
            <person name="Salzberg S.L."/>
            <person name="Paulsen I.T."/>
            <person name="Dimopoulos G."/>
            <person name="Collins F.H."/>
            <person name="Birren B."/>
            <person name="Fraser-Liggett C.M."/>
            <person name="Severson D.W."/>
        </authorList>
    </citation>
    <scope>NUCLEOTIDE SEQUENCE [LARGE SCALE GENOMIC DNA]</scope>
    <source>
        <strain evidence="1">Liverpool</strain>
    </source>
</reference>
<evidence type="ECO:0000313" key="1">
    <source>
        <dbReference type="EMBL" id="EAT43687.1"/>
    </source>
</evidence>
<proteinExistence type="predicted"/>
<accession>Q17BT0</accession>
<reference evidence="1" key="1">
    <citation type="submission" date="2005-10" db="EMBL/GenBank/DDBJ databases">
        <authorList>
            <person name="Loftus B.J."/>
            <person name="Nene V.M."/>
            <person name="Hannick L.I."/>
            <person name="Bidwell S."/>
            <person name="Haas B."/>
            <person name="Amedeo P."/>
            <person name="Orvis J."/>
            <person name="Wortman J.R."/>
            <person name="White O.R."/>
            <person name="Salzberg S."/>
            <person name="Shumway M."/>
            <person name="Koo H."/>
            <person name="Zhao Y."/>
            <person name="Holmes M."/>
            <person name="Miller J."/>
            <person name="Schatz M."/>
            <person name="Pop M."/>
            <person name="Pai G."/>
            <person name="Utterback T."/>
            <person name="Rogers Y.-H."/>
            <person name="Kravitz S."/>
            <person name="Fraser C.M."/>
        </authorList>
    </citation>
    <scope>NUCLEOTIDE SEQUENCE</scope>
    <source>
        <strain evidence="1">Liverpool</strain>
    </source>
</reference>
<dbReference type="InterPro" id="IPR051489">
    <property type="entry name" value="ADAM_Metalloproteinase"/>
</dbReference>
<dbReference type="GO" id="GO:0004222">
    <property type="term" value="F:metalloendopeptidase activity"/>
    <property type="evidence" value="ECO:0007669"/>
    <property type="project" value="TreeGrafter"/>
</dbReference>
<dbReference type="VEuPathDB" id="VectorBase:AAEL004881"/>
<organism evidence="1 2">
    <name type="scientific">Aedes aegypti</name>
    <name type="common">Yellowfever mosquito</name>
    <name type="synonym">Culex aegypti</name>
    <dbReference type="NCBI Taxonomy" id="7159"/>
    <lineage>
        <taxon>Eukaryota</taxon>
        <taxon>Metazoa</taxon>
        <taxon>Ecdysozoa</taxon>
        <taxon>Arthropoda</taxon>
        <taxon>Hexapoda</taxon>
        <taxon>Insecta</taxon>
        <taxon>Pterygota</taxon>
        <taxon>Neoptera</taxon>
        <taxon>Endopterygota</taxon>
        <taxon>Diptera</taxon>
        <taxon>Nematocera</taxon>
        <taxon>Culicoidea</taxon>
        <taxon>Culicidae</taxon>
        <taxon>Culicinae</taxon>
        <taxon>Aedini</taxon>
        <taxon>Aedes</taxon>
        <taxon>Stegomyia</taxon>
    </lineage>
</organism>
<dbReference type="PaxDb" id="7159-AAEL004878-PA"/>
<dbReference type="HOGENOM" id="CLU_1769585_0_0_1"/>
<sequence length="147" mass="16851">MEALNRVVVVGEIDPIPVSLRALNPFIKHWEPARFDRSQLEVAHRHHETHRRRRRGVNYDHGSSSYGPANVVRLNFHAHDRDFRLVLREDPSSVFARDIQIDNTEGPVDFDLSRVYTGIVEGWLTGWVEDGFTRTSSDPEMVLHGAA</sequence>
<evidence type="ECO:0000313" key="2">
    <source>
        <dbReference type="Proteomes" id="UP000682892"/>
    </source>
</evidence>
<reference evidence="1" key="3">
    <citation type="submission" date="2012-09" db="EMBL/GenBank/DDBJ databases">
        <authorList>
            <consortium name="VectorBase"/>
        </authorList>
    </citation>
    <scope>NUCLEOTIDE SEQUENCE</scope>
    <source>
        <strain evidence="1">Liverpool</strain>
    </source>
</reference>
<dbReference type="GO" id="GO:0005886">
    <property type="term" value="C:plasma membrane"/>
    <property type="evidence" value="ECO:0007669"/>
    <property type="project" value="TreeGrafter"/>
</dbReference>
<dbReference type="eggNOG" id="KOG3658">
    <property type="taxonomic scope" value="Eukaryota"/>
</dbReference>
<dbReference type="GO" id="GO:0006509">
    <property type="term" value="P:membrane protein ectodomain proteolysis"/>
    <property type="evidence" value="ECO:0007669"/>
    <property type="project" value="TreeGrafter"/>
</dbReference>
<dbReference type="PANTHER" id="PTHR45702:SF3">
    <property type="entry name" value="KUZBANIAN-LIKE, ISOFORM A"/>
    <property type="match status" value="1"/>
</dbReference>
<dbReference type="GO" id="GO:0007219">
    <property type="term" value="P:Notch signaling pathway"/>
    <property type="evidence" value="ECO:0007669"/>
    <property type="project" value="TreeGrafter"/>
</dbReference>
<name>Q17BT0_AEDAE</name>
<dbReference type="Proteomes" id="UP000682892">
    <property type="component" value="Chromosome 1"/>
</dbReference>
<dbReference type="PhylomeDB" id="Q17BT0"/>